<evidence type="ECO:0000256" key="7">
    <source>
        <dbReference type="SAM" id="Phobius"/>
    </source>
</evidence>
<evidence type="ECO:0000313" key="8">
    <source>
        <dbReference type="EMBL" id="CAF9923215.1"/>
    </source>
</evidence>
<dbReference type="PANTHER" id="PTHR13144:SF0">
    <property type="entry name" value="PROTEIN TEX261"/>
    <property type="match status" value="1"/>
</dbReference>
<dbReference type="GO" id="GO:0030134">
    <property type="term" value="C:COPII-coated ER to Golgi transport vesicle"/>
    <property type="evidence" value="ECO:0007669"/>
    <property type="project" value="TreeGrafter"/>
</dbReference>
<name>A0A8H3IJI4_9LECA</name>
<keyword evidence="3 7" id="KW-0812">Transmembrane</keyword>
<organism evidence="8 9">
    <name type="scientific">Gomphillus americanus</name>
    <dbReference type="NCBI Taxonomy" id="1940652"/>
    <lineage>
        <taxon>Eukaryota</taxon>
        <taxon>Fungi</taxon>
        <taxon>Dikarya</taxon>
        <taxon>Ascomycota</taxon>
        <taxon>Pezizomycotina</taxon>
        <taxon>Lecanoromycetes</taxon>
        <taxon>OSLEUM clade</taxon>
        <taxon>Ostropomycetidae</taxon>
        <taxon>Ostropales</taxon>
        <taxon>Graphidaceae</taxon>
        <taxon>Gomphilloideae</taxon>
        <taxon>Gomphillus</taxon>
    </lineage>
</organism>
<feature type="transmembrane region" description="Helical" evidence="7">
    <location>
        <begin position="135"/>
        <end position="154"/>
    </location>
</feature>
<accession>A0A8H3IJI4</accession>
<comment type="similarity">
    <text evidence="2">Belongs to the SVP26 family.</text>
</comment>
<evidence type="ECO:0000313" key="9">
    <source>
        <dbReference type="Proteomes" id="UP000664169"/>
    </source>
</evidence>
<comment type="subcellular location">
    <subcellularLocation>
        <location evidence="1">Membrane</location>
        <topology evidence="1">Multi-pass membrane protein</topology>
    </subcellularLocation>
</comment>
<dbReference type="AlphaFoldDB" id="A0A8H3IJI4"/>
<evidence type="ECO:0000256" key="4">
    <source>
        <dbReference type="ARBA" id="ARBA00022989"/>
    </source>
</evidence>
<comment type="caution">
    <text evidence="8">The sequence shown here is derived from an EMBL/GenBank/DDBJ whole genome shotgun (WGS) entry which is preliminary data.</text>
</comment>
<evidence type="ECO:0008006" key="10">
    <source>
        <dbReference type="Google" id="ProtNLM"/>
    </source>
</evidence>
<dbReference type="EMBL" id="CAJPDQ010000019">
    <property type="protein sequence ID" value="CAF9923215.1"/>
    <property type="molecule type" value="Genomic_DNA"/>
</dbReference>
<keyword evidence="4 7" id="KW-1133">Transmembrane helix</keyword>
<dbReference type="InterPro" id="IPR007277">
    <property type="entry name" value="Svp26/Tex261"/>
</dbReference>
<evidence type="ECO:0000256" key="1">
    <source>
        <dbReference type="ARBA" id="ARBA00004141"/>
    </source>
</evidence>
<sequence>MWILPLLGYIGLLLGFGFLTLAIASGLYYLSELVEENSRIAKNVLTQIIYAVVVFQALLTIVDRLPLWLSALSIGSHVLYLQNLRFFPIVRLTDPVFIASCVLVLVNHYFWFQHFSNPPGDPYRWPITYPSFTEIASFFFLQIWLVPFALFVSLSAGENILPSMGSEYATDPTSPLVATPARSSSAFGSMGAMLSPRSASARGDGQRSPSAVRDGSLGYEESKRRRRGGAKGLAKVVVDGVRGWVGETGETMGLWKGERTRR</sequence>
<dbReference type="GO" id="GO:0006888">
    <property type="term" value="P:endoplasmic reticulum to Golgi vesicle-mediated transport"/>
    <property type="evidence" value="ECO:0007669"/>
    <property type="project" value="InterPro"/>
</dbReference>
<dbReference type="Proteomes" id="UP000664169">
    <property type="component" value="Unassembled WGS sequence"/>
</dbReference>
<feature type="region of interest" description="Disordered" evidence="6">
    <location>
        <begin position="195"/>
        <end position="230"/>
    </location>
</feature>
<dbReference type="GO" id="GO:0005789">
    <property type="term" value="C:endoplasmic reticulum membrane"/>
    <property type="evidence" value="ECO:0007669"/>
    <property type="project" value="TreeGrafter"/>
</dbReference>
<reference evidence="8" key="1">
    <citation type="submission" date="2021-03" db="EMBL/GenBank/DDBJ databases">
        <authorList>
            <person name="Tagirdzhanova G."/>
        </authorList>
    </citation>
    <scope>NUCLEOTIDE SEQUENCE</scope>
</reference>
<feature type="transmembrane region" description="Helical" evidence="7">
    <location>
        <begin position="96"/>
        <end position="115"/>
    </location>
</feature>
<dbReference type="GO" id="GO:0000139">
    <property type="term" value="C:Golgi membrane"/>
    <property type="evidence" value="ECO:0007669"/>
    <property type="project" value="TreeGrafter"/>
</dbReference>
<proteinExistence type="inferred from homology"/>
<dbReference type="PANTHER" id="PTHR13144">
    <property type="entry name" value="TEX261 PROTEIN"/>
    <property type="match status" value="1"/>
</dbReference>
<evidence type="ECO:0000256" key="5">
    <source>
        <dbReference type="ARBA" id="ARBA00023136"/>
    </source>
</evidence>
<protein>
    <recommendedName>
        <fullName evidence="10">DUF396-domain-containing protein</fullName>
    </recommendedName>
</protein>
<feature type="transmembrane region" description="Helical" evidence="7">
    <location>
        <begin position="6"/>
        <end position="31"/>
    </location>
</feature>
<dbReference type="OrthoDB" id="28257at2759"/>
<feature type="transmembrane region" description="Helical" evidence="7">
    <location>
        <begin position="67"/>
        <end position="84"/>
    </location>
</feature>
<keyword evidence="9" id="KW-1185">Reference proteome</keyword>
<evidence type="ECO:0000256" key="3">
    <source>
        <dbReference type="ARBA" id="ARBA00022692"/>
    </source>
</evidence>
<evidence type="ECO:0000256" key="6">
    <source>
        <dbReference type="SAM" id="MobiDB-lite"/>
    </source>
</evidence>
<dbReference type="GO" id="GO:0097020">
    <property type="term" value="F:COPII receptor activity"/>
    <property type="evidence" value="ECO:0007669"/>
    <property type="project" value="InterPro"/>
</dbReference>
<keyword evidence="5 7" id="KW-0472">Membrane</keyword>
<dbReference type="Pfam" id="PF04148">
    <property type="entry name" value="Erv26"/>
    <property type="match status" value="1"/>
</dbReference>
<feature type="transmembrane region" description="Helical" evidence="7">
    <location>
        <begin position="43"/>
        <end position="61"/>
    </location>
</feature>
<evidence type="ECO:0000256" key="2">
    <source>
        <dbReference type="ARBA" id="ARBA00008096"/>
    </source>
</evidence>
<gene>
    <name evidence="8" type="ORF">GOMPHAMPRED_002773</name>
</gene>